<organism evidence="4">
    <name type="scientific">marine metagenome</name>
    <dbReference type="NCBI Taxonomy" id="408172"/>
    <lineage>
        <taxon>unclassified sequences</taxon>
        <taxon>metagenomes</taxon>
        <taxon>ecological metagenomes</taxon>
    </lineage>
</organism>
<name>A0A383E9X2_9ZZZZ</name>
<dbReference type="PANTHER" id="PTHR10060">
    <property type="entry name" value="TATD FAMILY DEOXYRIBONUCLEASE"/>
    <property type="match status" value="1"/>
</dbReference>
<evidence type="ECO:0000256" key="2">
    <source>
        <dbReference type="ARBA" id="ARBA00022723"/>
    </source>
</evidence>
<dbReference type="EMBL" id="UINC01223630">
    <property type="protein sequence ID" value="SVE52908.1"/>
    <property type="molecule type" value="Genomic_DNA"/>
</dbReference>
<dbReference type="GO" id="GO:0016788">
    <property type="term" value="F:hydrolase activity, acting on ester bonds"/>
    <property type="evidence" value="ECO:0007669"/>
    <property type="project" value="InterPro"/>
</dbReference>
<sequence>MLIDIGANLTHESFQEDLDQVLDRAQLAQVQYLLITGASLSSSSDALQLASSRDYLFSTAGIHPHHATECSSQALQEIKSLATNPKVRAIGETGLDYFRDFSPRDIQRNTFKAQLQLASE</sequence>
<dbReference type="Pfam" id="PF01026">
    <property type="entry name" value="TatD_DNase"/>
    <property type="match status" value="1"/>
</dbReference>
<gene>
    <name evidence="4" type="ORF">METZ01_LOCUS505762</name>
</gene>
<feature type="non-terminal residue" evidence="4">
    <location>
        <position position="120"/>
    </location>
</feature>
<dbReference type="GO" id="GO:0004518">
    <property type="term" value="F:nuclease activity"/>
    <property type="evidence" value="ECO:0007669"/>
    <property type="project" value="UniProtKB-KW"/>
</dbReference>
<reference evidence="4" key="1">
    <citation type="submission" date="2018-05" db="EMBL/GenBank/DDBJ databases">
        <authorList>
            <person name="Lanie J.A."/>
            <person name="Ng W.-L."/>
            <person name="Kazmierczak K.M."/>
            <person name="Andrzejewski T.M."/>
            <person name="Davidsen T.M."/>
            <person name="Wayne K.J."/>
            <person name="Tettelin H."/>
            <person name="Glass J.I."/>
            <person name="Rusch D."/>
            <person name="Podicherti R."/>
            <person name="Tsui H.-C.T."/>
            <person name="Winkler M.E."/>
        </authorList>
    </citation>
    <scope>NUCLEOTIDE SEQUENCE</scope>
</reference>
<proteinExistence type="predicted"/>
<dbReference type="InterPro" id="IPR050891">
    <property type="entry name" value="TatD-type_Hydrolase"/>
</dbReference>
<dbReference type="PANTHER" id="PTHR10060:SF15">
    <property type="entry name" value="DEOXYRIBONUCLEASE TATDN1"/>
    <property type="match status" value="1"/>
</dbReference>
<evidence type="ECO:0000256" key="3">
    <source>
        <dbReference type="ARBA" id="ARBA00022801"/>
    </source>
</evidence>
<keyword evidence="1" id="KW-0540">Nuclease</keyword>
<dbReference type="Gene3D" id="3.20.20.140">
    <property type="entry name" value="Metal-dependent hydrolases"/>
    <property type="match status" value="1"/>
</dbReference>
<dbReference type="GO" id="GO:0046872">
    <property type="term" value="F:metal ion binding"/>
    <property type="evidence" value="ECO:0007669"/>
    <property type="project" value="UniProtKB-KW"/>
</dbReference>
<keyword evidence="2" id="KW-0479">Metal-binding</keyword>
<dbReference type="InterPro" id="IPR001130">
    <property type="entry name" value="TatD-like"/>
</dbReference>
<evidence type="ECO:0008006" key="5">
    <source>
        <dbReference type="Google" id="ProtNLM"/>
    </source>
</evidence>
<accession>A0A383E9X2</accession>
<evidence type="ECO:0000256" key="1">
    <source>
        <dbReference type="ARBA" id="ARBA00022722"/>
    </source>
</evidence>
<keyword evidence="3" id="KW-0378">Hydrolase</keyword>
<dbReference type="AlphaFoldDB" id="A0A383E9X2"/>
<dbReference type="InterPro" id="IPR032466">
    <property type="entry name" value="Metal_Hydrolase"/>
</dbReference>
<evidence type="ECO:0000313" key="4">
    <source>
        <dbReference type="EMBL" id="SVE52908.1"/>
    </source>
</evidence>
<dbReference type="SUPFAM" id="SSF51556">
    <property type="entry name" value="Metallo-dependent hydrolases"/>
    <property type="match status" value="1"/>
</dbReference>
<protein>
    <recommendedName>
        <fullName evidence="5">Hydrolase TatD</fullName>
    </recommendedName>
</protein>